<accession>D0LS11</accession>
<evidence type="ECO:0000313" key="2">
    <source>
        <dbReference type="EMBL" id="ACY13708.1"/>
    </source>
</evidence>
<keyword evidence="3" id="KW-1185">Reference proteome</keyword>
<sequence>MKTHAHVLLVQSATVLTISFTLGCSPAKPASDTPSAEPEADTRAVAAGPTPDEGAAPGDDRAAPGDAVDEATPAGDGTKTDRWPPWYAHIDAAVVIGTPDYAAYLNRFLPMALAHATHCYNDDMATAEEREAFKRVVRVTFQLDAKGAVVSATGMGYDAKVQGCVVEAVKALPFFDATQPIDAVYEFSMYWVGAPGTLPSTLSEAGRAGAQPAIEKADGGDELRASARDTDATPGDARYASAVRARLRSKLSHFLYCYEKQRMITPDLAGTGRVSFEIGRKGAAKSPTVTGVHEEVASCIATVVSHTEFPPSKSKQPADMQFSMILHSDGDVFEEPQQ</sequence>
<dbReference type="PROSITE" id="PS51257">
    <property type="entry name" value="PROKAR_LIPOPROTEIN"/>
    <property type="match status" value="1"/>
</dbReference>
<reference evidence="2 3" key="1">
    <citation type="journal article" date="2010" name="Stand. Genomic Sci.">
        <title>Complete genome sequence of Haliangium ochraceum type strain (SMP-2).</title>
        <authorList>
            <consortium name="US DOE Joint Genome Institute (JGI-PGF)"/>
            <person name="Ivanova N."/>
            <person name="Daum C."/>
            <person name="Lang E."/>
            <person name="Abt B."/>
            <person name="Kopitz M."/>
            <person name="Saunders E."/>
            <person name="Lapidus A."/>
            <person name="Lucas S."/>
            <person name="Glavina Del Rio T."/>
            <person name="Nolan M."/>
            <person name="Tice H."/>
            <person name="Copeland A."/>
            <person name="Cheng J.F."/>
            <person name="Chen F."/>
            <person name="Bruce D."/>
            <person name="Goodwin L."/>
            <person name="Pitluck S."/>
            <person name="Mavromatis K."/>
            <person name="Pati A."/>
            <person name="Mikhailova N."/>
            <person name="Chen A."/>
            <person name="Palaniappan K."/>
            <person name="Land M."/>
            <person name="Hauser L."/>
            <person name="Chang Y.J."/>
            <person name="Jeffries C.D."/>
            <person name="Detter J.C."/>
            <person name="Brettin T."/>
            <person name="Rohde M."/>
            <person name="Goker M."/>
            <person name="Bristow J."/>
            <person name="Markowitz V."/>
            <person name="Eisen J.A."/>
            <person name="Hugenholtz P."/>
            <person name="Kyrpides N.C."/>
            <person name="Klenk H.P."/>
        </authorList>
    </citation>
    <scope>NUCLEOTIDE SEQUENCE [LARGE SCALE GENOMIC DNA]</scope>
    <source>
        <strain evidence="3">DSM 14365 / CIP 107738 / JCM 11303 / AJ 13395 / SMP-2</strain>
    </source>
</reference>
<evidence type="ECO:0000256" key="1">
    <source>
        <dbReference type="SAM" id="MobiDB-lite"/>
    </source>
</evidence>
<evidence type="ECO:0008006" key="4">
    <source>
        <dbReference type="Google" id="ProtNLM"/>
    </source>
</evidence>
<dbReference type="Proteomes" id="UP000001880">
    <property type="component" value="Chromosome"/>
</dbReference>
<feature type="region of interest" description="Disordered" evidence="1">
    <location>
        <begin position="27"/>
        <end position="82"/>
    </location>
</feature>
<dbReference type="AlphaFoldDB" id="D0LS11"/>
<dbReference type="HOGENOM" id="CLU_820767_0_0_7"/>
<dbReference type="KEGG" id="hoh:Hoch_1130"/>
<name>D0LS11_HALO1</name>
<gene>
    <name evidence="2" type="ordered locus">Hoch_1130</name>
</gene>
<evidence type="ECO:0000313" key="3">
    <source>
        <dbReference type="Proteomes" id="UP000001880"/>
    </source>
</evidence>
<protein>
    <recommendedName>
        <fullName evidence="4">TonB family protein</fullName>
    </recommendedName>
</protein>
<proteinExistence type="predicted"/>
<organism evidence="2 3">
    <name type="scientific">Haliangium ochraceum (strain DSM 14365 / JCM 11303 / SMP-2)</name>
    <dbReference type="NCBI Taxonomy" id="502025"/>
    <lineage>
        <taxon>Bacteria</taxon>
        <taxon>Pseudomonadati</taxon>
        <taxon>Myxococcota</taxon>
        <taxon>Polyangia</taxon>
        <taxon>Haliangiales</taxon>
        <taxon>Kofleriaceae</taxon>
        <taxon>Haliangium</taxon>
    </lineage>
</organism>
<dbReference type="EMBL" id="CP001804">
    <property type="protein sequence ID" value="ACY13708.1"/>
    <property type="molecule type" value="Genomic_DNA"/>
</dbReference>
<dbReference type="eggNOG" id="COG1716">
    <property type="taxonomic scope" value="Bacteria"/>
</dbReference>
<dbReference type="RefSeq" id="WP_012826320.1">
    <property type="nucleotide sequence ID" value="NC_013440.1"/>
</dbReference>